<dbReference type="OrthoDB" id="2439475at2759"/>
<proteinExistence type="predicted"/>
<feature type="non-terminal residue" evidence="1">
    <location>
        <position position="1"/>
    </location>
</feature>
<evidence type="ECO:0000313" key="2">
    <source>
        <dbReference type="Proteomes" id="UP000789405"/>
    </source>
</evidence>
<gene>
    <name evidence="1" type="ORF">DERYTH_LOCUS16960</name>
</gene>
<reference evidence="1" key="1">
    <citation type="submission" date="2021-06" db="EMBL/GenBank/DDBJ databases">
        <authorList>
            <person name="Kallberg Y."/>
            <person name="Tangrot J."/>
            <person name="Rosling A."/>
        </authorList>
    </citation>
    <scope>NUCLEOTIDE SEQUENCE</scope>
    <source>
        <strain evidence="1">MA453B</strain>
    </source>
</reference>
<protein>
    <submittedName>
        <fullName evidence="1">20709_t:CDS:1</fullName>
    </submittedName>
</protein>
<organism evidence="1 2">
    <name type="scientific">Dentiscutata erythropus</name>
    <dbReference type="NCBI Taxonomy" id="1348616"/>
    <lineage>
        <taxon>Eukaryota</taxon>
        <taxon>Fungi</taxon>
        <taxon>Fungi incertae sedis</taxon>
        <taxon>Mucoromycota</taxon>
        <taxon>Glomeromycotina</taxon>
        <taxon>Glomeromycetes</taxon>
        <taxon>Diversisporales</taxon>
        <taxon>Gigasporaceae</taxon>
        <taxon>Dentiscutata</taxon>
    </lineage>
</organism>
<dbReference type="AlphaFoldDB" id="A0A9N9IV95"/>
<keyword evidence="2" id="KW-1185">Reference proteome</keyword>
<dbReference type="EMBL" id="CAJVPY010015419">
    <property type="protein sequence ID" value="CAG8751640.1"/>
    <property type="molecule type" value="Genomic_DNA"/>
</dbReference>
<accession>A0A9N9IV95</accession>
<dbReference type="Proteomes" id="UP000789405">
    <property type="component" value="Unassembled WGS sequence"/>
</dbReference>
<sequence length="107" mass="12640">MEYVFNYHLKQRLSIQVNWIELFQQWLTKTSTIIELQSSLQALYPPYHKINDCELRAWKAILKATEYTEITLFDKNQSVVKTGQDIENAIKEIQGTSVTHLQPNRTR</sequence>
<name>A0A9N9IV95_9GLOM</name>
<comment type="caution">
    <text evidence="1">The sequence shown here is derived from an EMBL/GenBank/DDBJ whole genome shotgun (WGS) entry which is preliminary data.</text>
</comment>
<evidence type="ECO:0000313" key="1">
    <source>
        <dbReference type="EMBL" id="CAG8751640.1"/>
    </source>
</evidence>